<organism evidence="2 3">
    <name type="scientific">Couchioplanes caeruleus subsp. caeruleus</name>
    <dbReference type="NCBI Taxonomy" id="56427"/>
    <lineage>
        <taxon>Bacteria</taxon>
        <taxon>Bacillati</taxon>
        <taxon>Actinomycetota</taxon>
        <taxon>Actinomycetes</taxon>
        <taxon>Micromonosporales</taxon>
        <taxon>Micromonosporaceae</taxon>
        <taxon>Couchioplanes</taxon>
    </lineage>
</organism>
<reference evidence="2 3" key="1">
    <citation type="submission" date="2016-09" db="EMBL/GenBank/DDBJ databases">
        <title>Couchioplanes caeruleus draft genome sequence.</title>
        <authorList>
            <person name="Sheehan J."/>
            <person name="Caffrey P."/>
        </authorList>
    </citation>
    <scope>NUCLEOTIDE SEQUENCE [LARGE SCALE GENOMIC DNA]</scope>
    <source>
        <strain evidence="2 3">DSM 43634</strain>
    </source>
</reference>
<protein>
    <submittedName>
        <fullName evidence="2">Transcriptional regulator</fullName>
    </submittedName>
</protein>
<name>A0A1K0FIZ8_9ACTN</name>
<dbReference type="CDD" id="cd00093">
    <property type="entry name" value="HTH_XRE"/>
    <property type="match status" value="1"/>
</dbReference>
<dbReference type="Pfam" id="PF13560">
    <property type="entry name" value="HTH_31"/>
    <property type="match status" value="1"/>
</dbReference>
<evidence type="ECO:0000313" key="2">
    <source>
        <dbReference type="EMBL" id="OJF12813.1"/>
    </source>
</evidence>
<dbReference type="InterPro" id="IPR010982">
    <property type="entry name" value="Lambda_DNA-bd_dom_sf"/>
</dbReference>
<evidence type="ECO:0000313" key="3">
    <source>
        <dbReference type="Proteomes" id="UP000182486"/>
    </source>
</evidence>
<dbReference type="SMART" id="SM00530">
    <property type="entry name" value="HTH_XRE"/>
    <property type="match status" value="1"/>
</dbReference>
<dbReference type="InterPro" id="IPR001387">
    <property type="entry name" value="Cro/C1-type_HTH"/>
</dbReference>
<comment type="caution">
    <text evidence="2">The sequence shown here is derived from an EMBL/GenBank/DDBJ whole genome shotgun (WGS) entry which is preliminary data.</text>
</comment>
<dbReference type="Pfam" id="PF19054">
    <property type="entry name" value="DUF5753"/>
    <property type="match status" value="1"/>
</dbReference>
<gene>
    <name evidence="2" type="ORF">BG844_18535</name>
</gene>
<feature type="domain" description="HTH cro/C1-type" evidence="1">
    <location>
        <begin position="18"/>
        <end position="73"/>
    </location>
</feature>
<evidence type="ECO:0000259" key="1">
    <source>
        <dbReference type="PROSITE" id="PS50943"/>
    </source>
</evidence>
<dbReference type="Proteomes" id="UP000182486">
    <property type="component" value="Unassembled WGS sequence"/>
</dbReference>
<sequence length="302" mass="34708">MSEVVSPTVARRRVRLALREAREQANLTQQQVADEMEWSLSKVIRIENGDVTIAPNDLRPLLNFLQVKDKSVIAALLVDARIARTRQRQAWHQKPQFREVLSDAHRKLIEYEAEATAIRYFSIYFIPGPLQLPAYAEALMQLYVGEMPEDRIRGVLDARQRRREALLSRVGTVELFVLLDESVLMRPIGGAAVFTDQLRELQRLADEGAIKLRMVPFTLEAPVTNNASFDLLSLDVNDEGMLLYHENGLSDEVIEAKTTTMRHRNRYDLVWQEALDESDTIDFIRKRIDLESAATGRRREPR</sequence>
<dbReference type="PROSITE" id="PS50943">
    <property type="entry name" value="HTH_CROC1"/>
    <property type="match status" value="1"/>
</dbReference>
<dbReference type="InterPro" id="IPR043917">
    <property type="entry name" value="DUF5753"/>
</dbReference>
<proteinExistence type="predicted"/>
<dbReference type="GO" id="GO:0003677">
    <property type="term" value="F:DNA binding"/>
    <property type="evidence" value="ECO:0007669"/>
    <property type="project" value="InterPro"/>
</dbReference>
<dbReference type="EMBL" id="MEIA01000195">
    <property type="protein sequence ID" value="OJF12813.1"/>
    <property type="molecule type" value="Genomic_DNA"/>
</dbReference>
<accession>A0A1K0FIZ8</accession>
<dbReference type="SUPFAM" id="SSF47413">
    <property type="entry name" value="lambda repressor-like DNA-binding domains"/>
    <property type="match status" value="1"/>
</dbReference>
<keyword evidence="3" id="KW-1185">Reference proteome</keyword>
<dbReference type="Gene3D" id="1.10.260.40">
    <property type="entry name" value="lambda repressor-like DNA-binding domains"/>
    <property type="match status" value="1"/>
</dbReference>
<dbReference type="AlphaFoldDB" id="A0A1K0FIZ8"/>